<accession>A0A8H5FPE1</accession>
<dbReference type="PANTHER" id="PTHR21373">
    <property type="entry name" value="GLUCOSE REPRESSIBLE PROTEIN MAK10"/>
    <property type="match status" value="1"/>
</dbReference>
<evidence type="ECO:0000313" key="2">
    <source>
        <dbReference type="EMBL" id="KAF5344264.1"/>
    </source>
</evidence>
<dbReference type="InterPro" id="IPR007244">
    <property type="entry name" value="Naa35_N"/>
</dbReference>
<gene>
    <name evidence="2" type="ORF">D9758_012312</name>
</gene>
<dbReference type="GO" id="GO:0031417">
    <property type="term" value="C:NatC complex"/>
    <property type="evidence" value="ECO:0007669"/>
    <property type="project" value="InterPro"/>
</dbReference>
<dbReference type="PANTHER" id="PTHR21373:SF0">
    <property type="entry name" value="N-ALPHA-ACETYLTRANSFERASE 35, NATC AUXILIARY SUBUNIT"/>
    <property type="match status" value="1"/>
</dbReference>
<dbReference type="OrthoDB" id="269405at2759"/>
<name>A0A8H5FPE1_9AGAR</name>
<dbReference type="EMBL" id="JAACJM010000127">
    <property type="protein sequence ID" value="KAF5344264.1"/>
    <property type="molecule type" value="Genomic_DNA"/>
</dbReference>
<organism evidence="2 3">
    <name type="scientific">Tetrapyrgos nigripes</name>
    <dbReference type="NCBI Taxonomy" id="182062"/>
    <lineage>
        <taxon>Eukaryota</taxon>
        <taxon>Fungi</taxon>
        <taxon>Dikarya</taxon>
        <taxon>Basidiomycota</taxon>
        <taxon>Agaricomycotina</taxon>
        <taxon>Agaricomycetes</taxon>
        <taxon>Agaricomycetidae</taxon>
        <taxon>Agaricales</taxon>
        <taxon>Marasmiineae</taxon>
        <taxon>Marasmiaceae</taxon>
        <taxon>Tetrapyrgos</taxon>
    </lineage>
</organism>
<dbReference type="AlphaFoldDB" id="A0A8H5FPE1"/>
<dbReference type="Pfam" id="PF04112">
    <property type="entry name" value="Mak10"/>
    <property type="match status" value="1"/>
</dbReference>
<comment type="caution">
    <text evidence="2">The sequence shown here is derived from an EMBL/GenBank/DDBJ whole genome shotgun (WGS) entry which is preliminary data.</text>
</comment>
<dbReference type="Proteomes" id="UP000559256">
    <property type="component" value="Unassembled WGS sequence"/>
</dbReference>
<protein>
    <recommendedName>
        <fullName evidence="1">NAA35-like N-terminal domain-containing protein</fullName>
    </recommendedName>
</protein>
<keyword evidence="3" id="KW-1185">Reference proteome</keyword>
<dbReference type="InterPro" id="IPR057983">
    <property type="entry name" value="NAA35-like_N"/>
</dbReference>
<proteinExistence type="predicted"/>
<evidence type="ECO:0000259" key="1">
    <source>
        <dbReference type="Pfam" id="PF04112"/>
    </source>
</evidence>
<feature type="domain" description="NAA35-like N-terminal" evidence="1">
    <location>
        <begin position="40"/>
        <end position="197"/>
    </location>
</feature>
<evidence type="ECO:0000313" key="3">
    <source>
        <dbReference type="Proteomes" id="UP000559256"/>
    </source>
</evidence>
<reference evidence="2 3" key="1">
    <citation type="journal article" date="2020" name="ISME J.">
        <title>Uncovering the hidden diversity of litter-decomposition mechanisms in mushroom-forming fungi.</title>
        <authorList>
            <person name="Floudas D."/>
            <person name="Bentzer J."/>
            <person name="Ahren D."/>
            <person name="Johansson T."/>
            <person name="Persson P."/>
            <person name="Tunlid A."/>
        </authorList>
    </citation>
    <scope>NUCLEOTIDE SEQUENCE [LARGE SCALE GENOMIC DNA]</scope>
    <source>
        <strain evidence="2 3">CBS 291.85</strain>
    </source>
</reference>
<sequence length="662" mass="76966">MYNPSVMDALAMDVDYDIPGGDDFQDVTALFAKANAAMDPEEMVMMEGFSLQDAMSALEIGEPRLDTGMSTGRQRPFNPLTPLLPEELCWIMDRSMAYEMEWHSSNQLAHTVYTLLYIHHLQEIDPDMLPYAYLLVKDPNRPLELITIVLRAWVCGLLKCCDRVWRKLSKSELNDTEDWQPDKCEISLSEGWPTKAAIARLADVPSQWREALTVRLRFRLYLLQLIENDVHDNSSQFRELVHEAQRHLSTIRSYPTFEPTEDSPAHATFDPYIARRLNTFMPVRVVQLPTREETWAKLENWLDGLEELTRLAEITDVATWDIVGNLRNTLPTPTLRPGFAGFHDYFVSLNRFPSSWLVDRFFLETIGEGRYNHIYVANGSIHPAGVDTFVKEVLQWHIIYDMLHISTMEYLNTDTDTSDLSHRDLTLLLLTPCVPLYYRYSCMRDVILSGFQLELYSENEKDFAYWYIAKIIEGQLELLDRFVDFQAGSQDSETYQEMFFQRIFLTALQIMCEAMFLLLVRSNKSRSQPWSQMRQNLMRRYKWAFSENYEDYATPPVGNPPDLRRYLIEMGKVMDDNWNSASEAFSMAKSILSGLIESESAKANGCVGGWARDWKGERLKILDILAETCENLAKLKRKSKERKLIWDPTKSLWFPLVEKYEE</sequence>